<dbReference type="Proteomes" id="UP000186914">
    <property type="component" value="Unassembled WGS sequence"/>
</dbReference>
<dbReference type="EMBL" id="FTNO01000008">
    <property type="protein sequence ID" value="SIR98977.1"/>
    <property type="molecule type" value="Genomic_DNA"/>
</dbReference>
<evidence type="ECO:0000313" key="2">
    <source>
        <dbReference type="EMBL" id="SIR98977.1"/>
    </source>
</evidence>
<proteinExistence type="predicted"/>
<evidence type="ECO:0000313" key="3">
    <source>
        <dbReference type="Proteomes" id="UP000186914"/>
    </source>
</evidence>
<dbReference type="Pfam" id="PF26451">
    <property type="entry name" value="DUF8130"/>
    <property type="match status" value="1"/>
</dbReference>
<keyword evidence="3" id="KW-1185">Reference proteome</keyword>
<evidence type="ECO:0000259" key="1">
    <source>
        <dbReference type="Pfam" id="PF26451"/>
    </source>
</evidence>
<dbReference type="InterPro" id="IPR058443">
    <property type="entry name" value="DUF8130"/>
</dbReference>
<reference evidence="3" key="1">
    <citation type="submission" date="2017-01" db="EMBL/GenBank/DDBJ databases">
        <authorList>
            <person name="Varghese N."/>
            <person name="Submissions S."/>
        </authorList>
    </citation>
    <scope>NUCLEOTIDE SEQUENCE [LARGE SCALE GENOMIC DNA]</scope>
    <source>
        <strain evidence="3">CGMCC 1.7737</strain>
    </source>
</reference>
<dbReference type="PROSITE" id="PS51257">
    <property type="entry name" value="PROKAR_LIPOPROTEIN"/>
    <property type="match status" value="1"/>
</dbReference>
<gene>
    <name evidence="2" type="ORF">SAMN05421858_5032</name>
</gene>
<dbReference type="AlphaFoldDB" id="A0A1N7FF89"/>
<protein>
    <recommendedName>
        <fullName evidence="1">DUF8130 domain-containing protein</fullName>
    </recommendedName>
</protein>
<organism evidence="2 3">
    <name type="scientific">Haladaptatus litoreus</name>
    <dbReference type="NCBI Taxonomy" id="553468"/>
    <lineage>
        <taxon>Archaea</taxon>
        <taxon>Methanobacteriati</taxon>
        <taxon>Methanobacteriota</taxon>
        <taxon>Stenosarchaea group</taxon>
        <taxon>Halobacteria</taxon>
        <taxon>Halobacteriales</taxon>
        <taxon>Haladaptataceae</taxon>
        <taxon>Haladaptatus</taxon>
    </lineage>
</organism>
<sequence length="194" mass="20945">MRRRAFLATTSGASLAALAGCLGDTEYTVADTNVQASSGPLSFSASIVDADATIEGPATLKFTLTNTTKEALRIRNYGIWPLGILSLDESLSSNRSPSIKMYSKAYSESNRVEISSDRSSMSVEGRPLTRSLSASGSASATYRIYGNDLPGAGTYYLTGSFDQPILSYTQGTKKWTRYSLRVAVDIQKKKRLPI</sequence>
<accession>A0A1N7FF89</accession>
<feature type="domain" description="DUF8130" evidence="1">
    <location>
        <begin position="1"/>
        <end position="193"/>
    </location>
</feature>
<name>A0A1N7FF89_9EURY</name>